<organism evidence="1 2">
    <name type="scientific">Jatropha curcas</name>
    <name type="common">Barbados nut</name>
    <dbReference type="NCBI Taxonomy" id="180498"/>
    <lineage>
        <taxon>Eukaryota</taxon>
        <taxon>Viridiplantae</taxon>
        <taxon>Streptophyta</taxon>
        <taxon>Embryophyta</taxon>
        <taxon>Tracheophyta</taxon>
        <taxon>Spermatophyta</taxon>
        <taxon>Magnoliopsida</taxon>
        <taxon>eudicotyledons</taxon>
        <taxon>Gunneridae</taxon>
        <taxon>Pentapetalae</taxon>
        <taxon>rosids</taxon>
        <taxon>fabids</taxon>
        <taxon>Malpighiales</taxon>
        <taxon>Euphorbiaceae</taxon>
        <taxon>Crotonoideae</taxon>
        <taxon>Jatropheae</taxon>
        <taxon>Jatropha</taxon>
    </lineage>
</organism>
<evidence type="ECO:0008006" key="3">
    <source>
        <dbReference type="Google" id="ProtNLM"/>
    </source>
</evidence>
<protein>
    <recommendedName>
        <fullName evidence="3">Aminotransferase-like plant mobile domain-containing protein</fullName>
    </recommendedName>
</protein>
<keyword evidence="2" id="KW-1185">Reference proteome</keyword>
<dbReference type="Proteomes" id="UP000027138">
    <property type="component" value="Unassembled WGS sequence"/>
</dbReference>
<accession>A0A067KJS7</accession>
<sequence>MVFRFKDSEVTPTYEEMCAVIGHHPEQNESPALPPCPRYDLAEVTALCPVYLLDGINTDQGLPLEPFLNKNRQPEIGDLQLLTVVRDMQLYRRIVFMLIMGETMCWVRDIALHILNFNIHHRGCPISLQAWALDKLSLLLSVPAHLIPAYGPANFRSRTRGHFNFGDNPTIRWTCPWWRIRLVTIGNLNLNYVLYASLDRSMAYFPDRISRQYGMIQCIPRVHNFESGLITSHLLTNLADRWQNRNTVYLDEGTMQDTVTPAYINWFFTP</sequence>
<evidence type="ECO:0000313" key="2">
    <source>
        <dbReference type="Proteomes" id="UP000027138"/>
    </source>
</evidence>
<dbReference type="AlphaFoldDB" id="A0A067KJS7"/>
<proteinExistence type="predicted"/>
<dbReference type="EMBL" id="KK914432">
    <property type="protein sequence ID" value="KDP36501.1"/>
    <property type="molecule type" value="Genomic_DNA"/>
</dbReference>
<reference evidence="1 2" key="1">
    <citation type="journal article" date="2014" name="PLoS ONE">
        <title>Global Analysis of Gene Expression Profiles in Physic Nut (Jatropha curcas L.) Seedlings Exposed to Salt Stress.</title>
        <authorList>
            <person name="Zhang L."/>
            <person name="Zhang C."/>
            <person name="Wu P."/>
            <person name="Chen Y."/>
            <person name="Li M."/>
            <person name="Jiang H."/>
            <person name="Wu G."/>
        </authorList>
    </citation>
    <scope>NUCLEOTIDE SEQUENCE [LARGE SCALE GENOMIC DNA]</scope>
    <source>
        <strain evidence="2">cv. GZQX0401</strain>
        <tissue evidence="1">Young leaves</tissue>
    </source>
</reference>
<gene>
    <name evidence="1" type="ORF">JCGZ_09346</name>
</gene>
<evidence type="ECO:0000313" key="1">
    <source>
        <dbReference type="EMBL" id="KDP36501.1"/>
    </source>
</evidence>
<name>A0A067KJS7_JATCU</name>